<dbReference type="GO" id="GO:0005634">
    <property type="term" value="C:nucleus"/>
    <property type="evidence" value="ECO:0007669"/>
    <property type="project" value="UniProtKB-SubCell"/>
</dbReference>
<evidence type="ECO:0000256" key="5">
    <source>
        <dbReference type="PROSITE-ProRule" id="PRU00042"/>
    </source>
</evidence>
<dbReference type="GO" id="GO:0008270">
    <property type="term" value="F:zinc ion binding"/>
    <property type="evidence" value="ECO:0007669"/>
    <property type="project" value="UniProtKB-KW"/>
</dbReference>
<feature type="domain" description="C2H2-type" evidence="7">
    <location>
        <begin position="531"/>
        <end position="558"/>
    </location>
</feature>
<dbReference type="GO" id="GO:0048619">
    <property type="term" value="P:embryonic hindgut morphogenesis"/>
    <property type="evidence" value="ECO:0007669"/>
    <property type="project" value="TreeGrafter"/>
</dbReference>
<dbReference type="Gene3D" id="3.30.160.60">
    <property type="entry name" value="Classic Zinc Finger"/>
    <property type="match status" value="2"/>
</dbReference>
<dbReference type="VEuPathDB" id="VectorBase:MDOMA2_011937"/>
<dbReference type="GO" id="GO:0000981">
    <property type="term" value="F:DNA-binding transcription factor activity, RNA polymerase II-specific"/>
    <property type="evidence" value="ECO:0007669"/>
    <property type="project" value="TreeGrafter"/>
</dbReference>
<dbReference type="GO" id="GO:0009880">
    <property type="term" value="P:embryonic pattern specification"/>
    <property type="evidence" value="ECO:0007669"/>
    <property type="project" value="TreeGrafter"/>
</dbReference>
<dbReference type="SMART" id="SM00355">
    <property type="entry name" value="ZnF_C2H2"/>
    <property type="match status" value="2"/>
</dbReference>
<feature type="compositionally biased region" description="Polar residues" evidence="6">
    <location>
        <begin position="502"/>
        <end position="511"/>
    </location>
</feature>
<feature type="compositionally biased region" description="Low complexity" evidence="6">
    <location>
        <begin position="161"/>
        <end position="174"/>
    </location>
</feature>
<dbReference type="PROSITE" id="PS00028">
    <property type="entry name" value="ZINC_FINGER_C2H2_1"/>
    <property type="match status" value="2"/>
</dbReference>
<dbReference type="InterPro" id="IPR013087">
    <property type="entry name" value="Znf_C2H2_type"/>
</dbReference>
<evidence type="ECO:0000313" key="9">
    <source>
        <dbReference type="RefSeq" id="XP_019894115.2"/>
    </source>
</evidence>
<feature type="region of interest" description="Disordered" evidence="6">
    <location>
        <begin position="133"/>
        <end position="179"/>
    </location>
</feature>
<keyword evidence="2" id="KW-0677">Repeat</keyword>
<dbReference type="InterPro" id="IPR050717">
    <property type="entry name" value="C2H2-ZF_Transcription_Reg"/>
</dbReference>
<dbReference type="PROSITE" id="PS50157">
    <property type="entry name" value="ZINC_FINGER_C2H2_2"/>
    <property type="match status" value="2"/>
</dbReference>
<evidence type="ECO:0000313" key="8">
    <source>
        <dbReference type="Proteomes" id="UP001652621"/>
    </source>
</evidence>
<dbReference type="Proteomes" id="UP001652621">
    <property type="component" value="Unplaced"/>
</dbReference>
<keyword evidence="8" id="KW-1185">Reference proteome</keyword>
<keyword evidence="4" id="KW-0862">Zinc</keyword>
<feature type="compositionally biased region" description="Low complexity" evidence="6">
    <location>
        <begin position="448"/>
        <end position="457"/>
    </location>
</feature>
<evidence type="ECO:0000259" key="7">
    <source>
        <dbReference type="PROSITE" id="PS50157"/>
    </source>
</evidence>
<dbReference type="OrthoDB" id="6077919at2759"/>
<dbReference type="Pfam" id="PF00096">
    <property type="entry name" value="zf-C2H2"/>
    <property type="match status" value="2"/>
</dbReference>
<dbReference type="PANTHER" id="PTHR14196">
    <property type="entry name" value="ODD-SKIPPED - RELATED"/>
    <property type="match status" value="1"/>
</dbReference>
<reference evidence="9" key="1">
    <citation type="submission" date="2025-08" db="UniProtKB">
        <authorList>
            <consortium name="RefSeq"/>
        </authorList>
    </citation>
    <scope>IDENTIFICATION</scope>
    <source>
        <strain evidence="9">Aabys</strain>
        <tissue evidence="9">Whole body</tissue>
    </source>
</reference>
<dbReference type="GO" id="GO:0000977">
    <property type="term" value="F:RNA polymerase II transcription regulatory region sequence-specific DNA binding"/>
    <property type="evidence" value="ECO:0007669"/>
    <property type="project" value="TreeGrafter"/>
</dbReference>
<evidence type="ECO:0000256" key="2">
    <source>
        <dbReference type="ARBA" id="ARBA00022737"/>
    </source>
</evidence>
<sequence>MKFCTMNGPTESEVESMLMSPCWGPTQNGGQDQYLLDGHKLLLEHDLDSLPSDTEQKNSLDVLDNLLMNTTSLNSLSDLKPLPPFTGYTGHLSINGISGHHYHAIAQRLPDESNNNYIQSAYHAAGNAAIQMANSSSSGNSPLSSTHGVGGGGGGGGGGMSLTSSLSSSHNNSSADHNIVSSSTCLPESVLSGDADACLHDVKLFSDSQLDSKLYSLADSCVMASHPSTTSNNNTNTTSATTGLAGQDPDSGGVRIYADAKDLTEYVDMNSIDDIAAIIGSAIADTTVPNQLDKDDGNDTRDSWIDLDAWIEGNCIQQEGGKLVVAQQDSLSDFMLPQSPIHPSSSTLQSLLTHGYMPLLQNRLQNGPPPSNIKGETPSSTSYCNELTSSTSASPPGAVVSTTDNLMINPRYLTNPTQYHISMKSDGLCSPDLMGNGGGGGGGNFPHTTTVTPTGTPKTKRSRSTKKSNNQQQQQQQLSSNSGGGAGQLMQGNGSTMGGGPQQLNSITSPTSVNFNANDLSGLLGKEKPVHRCSICNRGFLNKSNIKVHLRTHTGEKPFRCEVCAKAFRQKAHLLKHQQIHKRIGRD</sequence>
<evidence type="ECO:0000256" key="6">
    <source>
        <dbReference type="SAM" id="MobiDB-lite"/>
    </source>
</evidence>
<dbReference type="SUPFAM" id="SSF57667">
    <property type="entry name" value="beta-beta-alpha zinc fingers"/>
    <property type="match status" value="1"/>
</dbReference>
<dbReference type="PANTHER" id="PTHR14196:SF10">
    <property type="entry name" value="C2H2-TYPE DOMAIN-CONTAINING PROTEIN"/>
    <property type="match status" value="1"/>
</dbReference>
<dbReference type="KEGG" id="mde:101901598"/>
<keyword evidence="3 5" id="KW-0863">Zinc-finger</keyword>
<feature type="region of interest" description="Disordered" evidence="6">
    <location>
        <begin position="432"/>
        <end position="511"/>
    </location>
</feature>
<feature type="compositionally biased region" description="Gly residues" evidence="6">
    <location>
        <begin position="148"/>
        <end position="160"/>
    </location>
</feature>
<name>A0A9J7IIC1_MUSDO</name>
<feature type="region of interest" description="Disordered" evidence="6">
    <location>
        <begin position="225"/>
        <end position="249"/>
    </location>
</feature>
<proteinExistence type="predicted"/>
<feature type="compositionally biased region" description="Gly residues" evidence="6">
    <location>
        <begin position="435"/>
        <end position="444"/>
    </location>
</feature>
<dbReference type="InterPro" id="IPR036236">
    <property type="entry name" value="Znf_C2H2_sf"/>
</dbReference>
<feature type="compositionally biased region" description="Low complexity" evidence="6">
    <location>
        <begin position="228"/>
        <end position="242"/>
    </location>
</feature>
<evidence type="ECO:0000256" key="3">
    <source>
        <dbReference type="ARBA" id="ARBA00022771"/>
    </source>
</evidence>
<dbReference type="GeneID" id="101901598"/>
<feature type="compositionally biased region" description="Low complexity" evidence="6">
    <location>
        <begin position="467"/>
        <end position="481"/>
    </location>
</feature>
<feature type="domain" description="C2H2-type" evidence="7">
    <location>
        <begin position="559"/>
        <end position="581"/>
    </location>
</feature>
<evidence type="ECO:0000256" key="4">
    <source>
        <dbReference type="ARBA" id="ARBA00022833"/>
    </source>
</evidence>
<evidence type="ECO:0000256" key="1">
    <source>
        <dbReference type="ARBA" id="ARBA00022723"/>
    </source>
</evidence>
<accession>A0A9J7IIC1</accession>
<gene>
    <name evidence="9" type="primary">LOC101901598</name>
</gene>
<keyword evidence="1" id="KW-0479">Metal-binding</keyword>
<feature type="compositionally biased region" description="Polar residues" evidence="6">
    <location>
        <begin position="377"/>
        <end position="401"/>
    </location>
</feature>
<feature type="compositionally biased region" description="Low complexity" evidence="6">
    <location>
        <begin position="135"/>
        <end position="147"/>
    </location>
</feature>
<dbReference type="AlphaFoldDB" id="A0A9J7IIC1"/>
<feature type="region of interest" description="Disordered" evidence="6">
    <location>
        <begin position="364"/>
        <end position="401"/>
    </location>
</feature>
<dbReference type="RefSeq" id="XP_019894115.2">
    <property type="nucleotide sequence ID" value="XM_020038556.2"/>
</dbReference>
<protein>
    <submittedName>
        <fullName evidence="9">Ichor</fullName>
    </submittedName>
</protein>
<organism evidence="8 9">
    <name type="scientific">Musca domestica</name>
    <name type="common">House fly</name>
    <dbReference type="NCBI Taxonomy" id="7370"/>
    <lineage>
        <taxon>Eukaryota</taxon>
        <taxon>Metazoa</taxon>
        <taxon>Ecdysozoa</taxon>
        <taxon>Arthropoda</taxon>
        <taxon>Hexapoda</taxon>
        <taxon>Insecta</taxon>
        <taxon>Pterygota</taxon>
        <taxon>Neoptera</taxon>
        <taxon>Endopterygota</taxon>
        <taxon>Diptera</taxon>
        <taxon>Brachycera</taxon>
        <taxon>Muscomorpha</taxon>
        <taxon>Muscoidea</taxon>
        <taxon>Muscidae</taxon>
        <taxon>Musca</taxon>
    </lineage>
</organism>